<name>A0A5A7SFX0_9NOCA</name>
<dbReference type="AlphaFoldDB" id="A0A5A7SFX0"/>
<reference evidence="2 3" key="1">
    <citation type="submission" date="2019-07" db="EMBL/GenBank/DDBJ databases">
        <title>Rhodococcus cavernicolus sp. nov., isolated from a cave.</title>
        <authorList>
            <person name="Lee S.D."/>
        </authorList>
    </citation>
    <scope>NUCLEOTIDE SEQUENCE [LARGE SCALE GENOMIC DNA]</scope>
    <source>
        <strain evidence="2 3">C1-24</strain>
    </source>
</reference>
<accession>A0A5A7SFX0</accession>
<dbReference type="RefSeq" id="WP_149430409.1">
    <property type="nucleotide sequence ID" value="NZ_VLNY01000004.1"/>
</dbReference>
<keyword evidence="3" id="KW-1185">Reference proteome</keyword>
<dbReference type="InterPro" id="IPR007076">
    <property type="entry name" value="TfoX_N"/>
</dbReference>
<sequence length="114" mass="13077">MSTSKDTVTYLLGQLEPLDVRARPMFGEYGLYCDDKVVAFVCDDALFVKPTEAADEYSDPDWLAPAYPGSKDYHRVPQERLEDVEWLQEFVQRTADVLPVPKKKPTKKKPPKQK</sequence>
<protein>
    <submittedName>
        <fullName evidence="2">TfoX/Sxy family protein</fullName>
    </submittedName>
</protein>
<dbReference type="SUPFAM" id="SSF159894">
    <property type="entry name" value="YgaC/TfoX-N like"/>
    <property type="match status" value="1"/>
</dbReference>
<dbReference type="Proteomes" id="UP000322244">
    <property type="component" value="Unassembled WGS sequence"/>
</dbReference>
<proteinExistence type="predicted"/>
<gene>
    <name evidence="2" type="ORF">FOY51_11825</name>
</gene>
<organism evidence="2 3">
    <name type="scientific">Antrihabitans cavernicola</name>
    <dbReference type="NCBI Taxonomy" id="2495913"/>
    <lineage>
        <taxon>Bacteria</taxon>
        <taxon>Bacillati</taxon>
        <taxon>Actinomycetota</taxon>
        <taxon>Actinomycetes</taxon>
        <taxon>Mycobacteriales</taxon>
        <taxon>Nocardiaceae</taxon>
        <taxon>Antrihabitans</taxon>
    </lineage>
</organism>
<dbReference type="EMBL" id="VLNY01000004">
    <property type="protein sequence ID" value="KAA0023151.1"/>
    <property type="molecule type" value="Genomic_DNA"/>
</dbReference>
<comment type="caution">
    <text evidence="2">The sequence shown here is derived from an EMBL/GenBank/DDBJ whole genome shotgun (WGS) entry which is preliminary data.</text>
</comment>
<evidence type="ECO:0000313" key="3">
    <source>
        <dbReference type="Proteomes" id="UP000322244"/>
    </source>
</evidence>
<dbReference type="Gene3D" id="3.30.1460.30">
    <property type="entry name" value="YgaC/TfoX-N like chaperone"/>
    <property type="match status" value="1"/>
</dbReference>
<evidence type="ECO:0000313" key="2">
    <source>
        <dbReference type="EMBL" id="KAA0023151.1"/>
    </source>
</evidence>
<dbReference type="Pfam" id="PF04993">
    <property type="entry name" value="TfoX_N"/>
    <property type="match status" value="1"/>
</dbReference>
<evidence type="ECO:0000259" key="1">
    <source>
        <dbReference type="Pfam" id="PF04993"/>
    </source>
</evidence>
<feature type="domain" description="TfoX N-terminal" evidence="1">
    <location>
        <begin position="19"/>
        <end position="96"/>
    </location>
</feature>
<dbReference type="OrthoDB" id="8687154at2"/>